<dbReference type="Proteomes" id="UP001144204">
    <property type="component" value="Unassembled WGS sequence"/>
</dbReference>
<comment type="caution">
    <text evidence="1">The sequence shown here is derived from an EMBL/GenBank/DDBJ whole genome shotgun (WGS) entry which is preliminary data.</text>
</comment>
<dbReference type="EMBL" id="BRPL01000002">
    <property type="protein sequence ID" value="GLB46363.1"/>
    <property type="molecule type" value="Genomic_DNA"/>
</dbReference>
<dbReference type="InterPro" id="IPR036390">
    <property type="entry name" value="WH_DNA-bd_sf"/>
</dbReference>
<gene>
    <name evidence="1" type="ORF">WR164_03420</name>
</gene>
<keyword evidence="2" id="KW-1185">Reference proteome</keyword>
<reference evidence="1" key="2">
    <citation type="journal article" date="2023" name="PLoS ONE">
        <title>Philodulcilactobacillus myokoensis gen. nov., sp. nov., a fructophilic, acidophilic, and agar-phobic lactic acid bacterium isolated from fermented vegetable extracts.</title>
        <authorList>
            <person name="Kouya T."/>
            <person name="Ishiyama Y."/>
            <person name="Ohashi S."/>
            <person name="Kumakubo R."/>
            <person name="Yamazaki T."/>
            <person name="Otaki T."/>
        </authorList>
    </citation>
    <scope>NUCLEOTIDE SEQUENCE</scope>
    <source>
        <strain evidence="1">WR16-4</strain>
    </source>
</reference>
<protein>
    <submittedName>
        <fullName evidence="1">Uncharacterized protein</fullName>
    </submittedName>
</protein>
<accession>A0A9W6B0U5</accession>
<name>A0A9W6B0U5_9LACO</name>
<sequence>MMKQCLLVDMEIADNSELNMNEVVAYARLADRLKSSMKRSNFYDAKMNAYYVIFTLDEMANKLRVSRRTVSKIYAHFKRLGLIVIRHQFNHAGKIFLPRVVKSATPEVQNVQPNQEYFNQYKGNGTVNTEPAHLYQREDESTRWIKSTKQIGLTEPTLQSILKFAKCNLKNCHKIVRIILNARNVVAMKAKIAKTAVTQFESNQNLQSGLYEQLNHIFSYIIKYGYQTYWGYLTNALKDFFLDAFGLKQPVKTVKPTRQRIRFGKRPVIHETLPEWANDDYEPHYKKAPLAERLAVKAKLRKLNEM</sequence>
<evidence type="ECO:0000313" key="2">
    <source>
        <dbReference type="Proteomes" id="UP001144204"/>
    </source>
</evidence>
<organism evidence="1 2">
    <name type="scientific">Philodulcilactobacillus myokoensis</name>
    <dbReference type="NCBI Taxonomy" id="2929573"/>
    <lineage>
        <taxon>Bacteria</taxon>
        <taxon>Bacillati</taxon>
        <taxon>Bacillota</taxon>
        <taxon>Bacilli</taxon>
        <taxon>Lactobacillales</taxon>
        <taxon>Lactobacillaceae</taxon>
        <taxon>Philodulcilactobacillus</taxon>
    </lineage>
</organism>
<dbReference type="RefSeq" id="WP_286135825.1">
    <property type="nucleotide sequence ID" value="NZ_BRPL01000002.1"/>
</dbReference>
<proteinExistence type="predicted"/>
<reference evidence="1" key="1">
    <citation type="submission" date="2022-07" db="EMBL/GenBank/DDBJ databases">
        <authorList>
            <person name="Kouya T."/>
            <person name="Ishiyama Y."/>
        </authorList>
    </citation>
    <scope>NUCLEOTIDE SEQUENCE</scope>
    <source>
        <strain evidence="1">WR16-4</strain>
    </source>
</reference>
<dbReference type="SUPFAM" id="SSF46785">
    <property type="entry name" value="Winged helix' DNA-binding domain"/>
    <property type="match status" value="1"/>
</dbReference>
<evidence type="ECO:0000313" key="1">
    <source>
        <dbReference type="EMBL" id="GLB46363.1"/>
    </source>
</evidence>
<dbReference type="AlphaFoldDB" id="A0A9W6B0U5"/>